<sequence length="60" mass="7109">MAAFFIIIYFSLKGRGCDVIQIKNTVTYMLHCRLEKRGTTTAYREQQEWGTGQEKFCRRN</sequence>
<dbReference type="EMBL" id="ML119191">
    <property type="protein sequence ID" value="RPB07215.1"/>
    <property type="molecule type" value="Genomic_DNA"/>
</dbReference>
<evidence type="ECO:0000313" key="3">
    <source>
        <dbReference type="Proteomes" id="UP000277580"/>
    </source>
</evidence>
<dbReference type="Proteomes" id="UP000277580">
    <property type="component" value="Unassembled WGS sequence"/>
</dbReference>
<feature type="chain" id="PRO_5018003438" evidence="1">
    <location>
        <begin position="17"/>
        <end position="60"/>
    </location>
</feature>
<keyword evidence="1" id="KW-0732">Signal</keyword>
<dbReference type="InParanoid" id="A0A3N4KN10"/>
<organism evidence="2 3">
    <name type="scientific">Morchella conica CCBAS932</name>
    <dbReference type="NCBI Taxonomy" id="1392247"/>
    <lineage>
        <taxon>Eukaryota</taxon>
        <taxon>Fungi</taxon>
        <taxon>Dikarya</taxon>
        <taxon>Ascomycota</taxon>
        <taxon>Pezizomycotina</taxon>
        <taxon>Pezizomycetes</taxon>
        <taxon>Pezizales</taxon>
        <taxon>Morchellaceae</taxon>
        <taxon>Morchella</taxon>
    </lineage>
</organism>
<reference evidence="2 3" key="1">
    <citation type="journal article" date="2018" name="Nat. Ecol. Evol.">
        <title>Pezizomycetes genomes reveal the molecular basis of ectomycorrhizal truffle lifestyle.</title>
        <authorList>
            <person name="Murat C."/>
            <person name="Payen T."/>
            <person name="Noel B."/>
            <person name="Kuo A."/>
            <person name="Morin E."/>
            <person name="Chen J."/>
            <person name="Kohler A."/>
            <person name="Krizsan K."/>
            <person name="Balestrini R."/>
            <person name="Da Silva C."/>
            <person name="Montanini B."/>
            <person name="Hainaut M."/>
            <person name="Levati E."/>
            <person name="Barry K.W."/>
            <person name="Belfiori B."/>
            <person name="Cichocki N."/>
            <person name="Clum A."/>
            <person name="Dockter R.B."/>
            <person name="Fauchery L."/>
            <person name="Guy J."/>
            <person name="Iotti M."/>
            <person name="Le Tacon F."/>
            <person name="Lindquist E.A."/>
            <person name="Lipzen A."/>
            <person name="Malagnac F."/>
            <person name="Mello A."/>
            <person name="Molinier V."/>
            <person name="Miyauchi S."/>
            <person name="Poulain J."/>
            <person name="Riccioni C."/>
            <person name="Rubini A."/>
            <person name="Sitrit Y."/>
            <person name="Splivallo R."/>
            <person name="Traeger S."/>
            <person name="Wang M."/>
            <person name="Zifcakova L."/>
            <person name="Wipf D."/>
            <person name="Zambonelli A."/>
            <person name="Paolocci F."/>
            <person name="Nowrousian M."/>
            <person name="Ottonello S."/>
            <person name="Baldrian P."/>
            <person name="Spatafora J.W."/>
            <person name="Henrissat B."/>
            <person name="Nagy L.G."/>
            <person name="Aury J.M."/>
            <person name="Wincker P."/>
            <person name="Grigoriev I.V."/>
            <person name="Bonfante P."/>
            <person name="Martin F.M."/>
        </authorList>
    </citation>
    <scope>NUCLEOTIDE SEQUENCE [LARGE SCALE GENOMIC DNA]</scope>
    <source>
        <strain evidence="2 3">CCBAS932</strain>
    </source>
</reference>
<protein>
    <submittedName>
        <fullName evidence="2">Uncharacterized protein</fullName>
    </submittedName>
</protein>
<evidence type="ECO:0000313" key="2">
    <source>
        <dbReference type="EMBL" id="RPB07215.1"/>
    </source>
</evidence>
<gene>
    <name evidence="2" type="ORF">P167DRAFT_540301</name>
</gene>
<proteinExistence type="predicted"/>
<name>A0A3N4KN10_9PEZI</name>
<feature type="signal peptide" evidence="1">
    <location>
        <begin position="1"/>
        <end position="16"/>
    </location>
</feature>
<accession>A0A3N4KN10</accession>
<keyword evidence="3" id="KW-1185">Reference proteome</keyword>
<evidence type="ECO:0000256" key="1">
    <source>
        <dbReference type="SAM" id="SignalP"/>
    </source>
</evidence>
<dbReference type="AlphaFoldDB" id="A0A3N4KN10"/>